<dbReference type="EMBL" id="MGAV01000018">
    <property type="protein sequence ID" value="OGK53540.1"/>
    <property type="molecule type" value="Genomic_DNA"/>
</dbReference>
<keyword evidence="10" id="KW-0067">ATP-binding</keyword>
<dbReference type="PANTHER" id="PTHR11964">
    <property type="entry name" value="S-ADENOSYLMETHIONINE SYNTHETASE"/>
    <property type="match status" value="1"/>
</dbReference>
<feature type="domain" description="S-adenosylmethionine synthetase central" evidence="17">
    <location>
        <begin position="109"/>
        <end position="224"/>
    </location>
</feature>
<dbReference type="EC" id="2.5.1.6" evidence="5 13"/>
<evidence type="ECO:0000256" key="3">
    <source>
        <dbReference type="ARBA" id="ARBA00005224"/>
    </source>
</evidence>
<comment type="cofactor">
    <cofactor evidence="2">
        <name>K(+)</name>
        <dbReference type="ChEBI" id="CHEBI:29103"/>
    </cofactor>
</comment>
<evidence type="ECO:0000256" key="4">
    <source>
        <dbReference type="ARBA" id="ARBA00009685"/>
    </source>
</evidence>
<evidence type="ECO:0000256" key="5">
    <source>
        <dbReference type="ARBA" id="ARBA00012828"/>
    </source>
</evidence>
<comment type="caution">
    <text evidence="19">The sequence shown here is derived from an EMBL/GenBank/DDBJ whole genome shotgun (WGS) entry which is preliminary data.</text>
</comment>
<dbReference type="Pfam" id="PF00438">
    <property type="entry name" value="S-AdoMet_synt_N"/>
    <property type="match status" value="1"/>
</dbReference>
<evidence type="ECO:0000313" key="20">
    <source>
        <dbReference type="Proteomes" id="UP000177418"/>
    </source>
</evidence>
<dbReference type="PROSITE" id="PS00377">
    <property type="entry name" value="ADOMET_SYNTHASE_2"/>
    <property type="match status" value="1"/>
</dbReference>
<proteinExistence type="inferred from homology"/>
<reference evidence="19 20" key="1">
    <citation type="journal article" date="2016" name="Nat. Commun.">
        <title>Thousands of microbial genomes shed light on interconnected biogeochemical processes in an aquifer system.</title>
        <authorList>
            <person name="Anantharaman K."/>
            <person name="Brown C.T."/>
            <person name="Hug L.A."/>
            <person name="Sharon I."/>
            <person name="Castelle C.J."/>
            <person name="Probst A.J."/>
            <person name="Thomas B.C."/>
            <person name="Singh A."/>
            <person name="Wilkins M.J."/>
            <person name="Karaoz U."/>
            <person name="Brodie E.L."/>
            <person name="Williams K.H."/>
            <person name="Hubbard S.S."/>
            <person name="Banfield J.F."/>
        </authorList>
    </citation>
    <scope>NUCLEOTIDE SEQUENCE [LARGE SCALE GENOMIC DNA]</scope>
</reference>
<dbReference type="GO" id="GO:0046872">
    <property type="term" value="F:metal ion binding"/>
    <property type="evidence" value="ECO:0007669"/>
    <property type="project" value="UniProtKB-KW"/>
</dbReference>
<comment type="subunit">
    <text evidence="14">Homotetramer.</text>
</comment>
<dbReference type="InterPro" id="IPR022629">
    <property type="entry name" value="S-AdoMet_synt_central"/>
</dbReference>
<evidence type="ECO:0000256" key="7">
    <source>
        <dbReference type="ARBA" id="ARBA00022679"/>
    </source>
</evidence>
<dbReference type="UniPathway" id="UPA00315">
    <property type="reaction ID" value="UER00080"/>
</dbReference>
<dbReference type="GO" id="GO:0006556">
    <property type="term" value="P:S-adenosylmethionine biosynthetic process"/>
    <property type="evidence" value="ECO:0007669"/>
    <property type="project" value="UniProtKB-UniRule"/>
</dbReference>
<dbReference type="Pfam" id="PF02772">
    <property type="entry name" value="S-AdoMet_synt_M"/>
    <property type="match status" value="1"/>
</dbReference>
<keyword evidence="8 14" id="KW-0479">Metal-binding</keyword>
<evidence type="ECO:0000256" key="15">
    <source>
        <dbReference type="RuleBase" id="RU004462"/>
    </source>
</evidence>
<dbReference type="PROSITE" id="PS00376">
    <property type="entry name" value="ADOMET_SYNTHASE_1"/>
    <property type="match status" value="1"/>
</dbReference>
<dbReference type="Gene3D" id="3.30.300.10">
    <property type="match status" value="3"/>
</dbReference>
<dbReference type="SUPFAM" id="SSF55973">
    <property type="entry name" value="S-adenosylmethionine synthetase"/>
    <property type="match status" value="3"/>
</dbReference>
<evidence type="ECO:0000259" key="18">
    <source>
        <dbReference type="Pfam" id="PF02773"/>
    </source>
</evidence>
<keyword evidence="9" id="KW-0547">Nucleotide-binding</keyword>
<keyword evidence="7 19" id="KW-0808">Transferase</keyword>
<keyword evidence="11 14" id="KW-0460">Magnesium</keyword>
<evidence type="ECO:0000256" key="1">
    <source>
        <dbReference type="ARBA" id="ARBA00001946"/>
    </source>
</evidence>
<dbReference type="GO" id="GO:0005524">
    <property type="term" value="F:ATP binding"/>
    <property type="evidence" value="ECO:0007669"/>
    <property type="project" value="UniProtKB-KW"/>
</dbReference>
<evidence type="ECO:0000256" key="12">
    <source>
        <dbReference type="ARBA" id="ARBA00022958"/>
    </source>
</evidence>
<comment type="pathway">
    <text evidence="3">Amino-acid biosynthesis; S-adenosyl-L-methionine biosynthesis; S-adenosyl-L-methionine from L-methionine: step 1/1.</text>
</comment>
<feature type="domain" description="S-adenosylmethionine synthetase N-terminal" evidence="16">
    <location>
        <begin position="4"/>
        <end position="100"/>
    </location>
</feature>
<organism evidence="19 20">
    <name type="scientific">Candidatus Roizmanbacteria bacterium RIFCSPLOWO2_02_FULL_36_11</name>
    <dbReference type="NCBI Taxonomy" id="1802071"/>
    <lineage>
        <taxon>Bacteria</taxon>
        <taxon>Candidatus Roizmaniibacteriota</taxon>
    </lineage>
</organism>
<evidence type="ECO:0000256" key="9">
    <source>
        <dbReference type="ARBA" id="ARBA00022741"/>
    </source>
</evidence>
<dbReference type="InterPro" id="IPR022636">
    <property type="entry name" value="S-AdoMet_synthetase_sfam"/>
</dbReference>
<protein>
    <recommendedName>
        <fullName evidence="5 13">Methionine adenosyltransferase</fullName>
        <ecNumber evidence="5 13">2.5.1.6</ecNumber>
    </recommendedName>
</protein>
<evidence type="ECO:0000256" key="2">
    <source>
        <dbReference type="ARBA" id="ARBA00001958"/>
    </source>
</evidence>
<evidence type="ECO:0000256" key="8">
    <source>
        <dbReference type="ARBA" id="ARBA00022723"/>
    </source>
</evidence>
<gene>
    <name evidence="19" type="ORF">A3H78_04800</name>
</gene>
<dbReference type="GO" id="GO:0004478">
    <property type="term" value="F:methionine adenosyltransferase activity"/>
    <property type="evidence" value="ECO:0007669"/>
    <property type="project" value="UniProtKB-UniRule"/>
</dbReference>
<keyword evidence="12 14" id="KW-0630">Potassium</keyword>
<evidence type="ECO:0000256" key="11">
    <source>
        <dbReference type="ARBA" id="ARBA00022842"/>
    </source>
</evidence>
<comment type="cofactor">
    <cofactor evidence="1">
        <name>Mg(2+)</name>
        <dbReference type="ChEBI" id="CHEBI:18420"/>
    </cofactor>
</comment>
<feature type="domain" description="S-adenosylmethionine synthetase C-terminal" evidence="18">
    <location>
        <begin position="229"/>
        <end position="365"/>
    </location>
</feature>
<dbReference type="Proteomes" id="UP000177418">
    <property type="component" value="Unassembled WGS sequence"/>
</dbReference>
<evidence type="ECO:0000256" key="6">
    <source>
        <dbReference type="ARBA" id="ARBA00022563"/>
    </source>
</evidence>
<dbReference type="InterPro" id="IPR022630">
    <property type="entry name" value="S-AdoMet_synt_C"/>
</dbReference>
<dbReference type="PIRSF" id="PIRSF000497">
    <property type="entry name" value="MAT"/>
    <property type="match status" value="1"/>
</dbReference>
<evidence type="ECO:0000256" key="13">
    <source>
        <dbReference type="NCBIfam" id="TIGR01034"/>
    </source>
</evidence>
<dbReference type="CDD" id="cd18079">
    <property type="entry name" value="S-AdoMet_synt"/>
    <property type="match status" value="1"/>
</dbReference>
<dbReference type="NCBIfam" id="TIGR01034">
    <property type="entry name" value="metK"/>
    <property type="match status" value="1"/>
</dbReference>
<comment type="subcellular location">
    <subcellularLocation>
        <location evidence="14">Cytoplasm</location>
    </subcellularLocation>
</comment>
<evidence type="ECO:0000259" key="17">
    <source>
        <dbReference type="Pfam" id="PF02772"/>
    </source>
</evidence>
<accession>A0A1F7JD55</accession>
<evidence type="ECO:0000259" key="16">
    <source>
        <dbReference type="Pfam" id="PF00438"/>
    </source>
</evidence>
<dbReference type="InterPro" id="IPR002133">
    <property type="entry name" value="S-AdoMet_synthetase"/>
</dbReference>
<dbReference type="InterPro" id="IPR022631">
    <property type="entry name" value="ADOMET_SYNTHASE_CS"/>
</dbReference>
<name>A0A1F7JD55_9BACT</name>
<evidence type="ECO:0000256" key="10">
    <source>
        <dbReference type="ARBA" id="ARBA00022840"/>
    </source>
</evidence>
<evidence type="ECO:0000256" key="14">
    <source>
        <dbReference type="RuleBase" id="RU000542"/>
    </source>
</evidence>
<dbReference type="InterPro" id="IPR022628">
    <property type="entry name" value="S-AdoMet_synt_N"/>
</dbReference>
<keyword evidence="6" id="KW-0554">One-carbon metabolism</keyword>
<dbReference type="GO" id="GO:0006730">
    <property type="term" value="P:one-carbon metabolic process"/>
    <property type="evidence" value="ECO:0007669"/>
    <property type="project" value="UniProtKB-KW"/>
</dbReference>
<evidence type="ECO:0000313" key="19">
    <source>
        <dbReference type="EMBL" id="OGK53540.1"/>
    </source>
</evidence>
<sequence length="368" mass="40493">MIKTTFTSESVCAGHPDKICDQISDAILDAAISVDKHSHVGVEAMVGKDFVALVGELKTKAKLDFKKITKNVIKKLGYTDPELKFTFNSPITVKVHTQSPEIAVGVDDEGAGDQGMMFGFACSDTKNYMPLPISIAHRLVMKVDEIRINKKLDYLRPDGKSQVTVGYNKFKPVSVEQIVMAVPHLKSVSISTVKNDIFNYVVKPVLNEFGYKITLKEFMFNGTGVWHFSGPAADSGVTGRKIVVDSYGGMCHVGGGCFSGKDPTKVDRSGAYAARYLAKNIVACGLADRCEVRLAYFIGARKPVMQQIETFGTAKKSFKVINSLMTKLLDTSVKGIIDKFDLLRPIYFNTAAYGHFGRDEFPWEKIVS</sequence>
<dbReference type="AlphaFoldDB" id="A0A1F7JD55"/>
<dbReference type="GO" id="GO:0005737">
    <property type="term" value="C:cytoplasm"/>
    <property type="evidence" value="ECO:0007669"/>
    <property type="project" value="UniProtKB-SubCell"/>
</dbReference>
<dbReference type="Pfam" id="PF02773">
    <property type="entry name" value="S-AdoMet_synt_C"/>
    <property type="match status" value="1"/>
</dbReference>
<comment type="similarity">
    <text evidence="4 15">Belongs to the AdoMet synthase family.</text>
</comment>